<evidence type="ECO:0000256" key="2">
    <source>
        <dbReference type="ARBA" id="ARBA00022475"/>
    </source>
</evidence>
<reference evidence="7 8" key="1">
    <citation type="journal article" date="2008" name="Genome Biol.">
        <title>Encapsulated in silica: genome, proteome and physiology of the thermophilic bacterium Anoxybacillus flavithermus WK1.</title>
        <authorList>
            <person name="Saw J.H."/>
            <person name="Mountain B.W."/>
            <person name="Feng L."/>
            <person name="Omelchenko M.V."/>
            <person name="Hou S."/>
            <person name="Saito J.A."/>
            <person name="Stott M.B."/>
            <person name="Li D."/>
            <person name="Zhao G."/>
            <person name="Wu J."/>
            <person name="Galperin M.Y."/>
            <person name="Koonin E.V."/>
            <person name="Makarova K.S."/>
            <person name="Wolf Y.I."/>
            <person name="Rigden D.J."/>
            <person name="Dunfield P.F."/>
            <person name="Wang L."/>
            <person name="Alam M."/>
        </authorList>
    </citation>
    <scope>NUCLEOTIDE SEQUENCE [LARGE SCALE GENOMIC DNA]</scope>
    <source>
        <strain evidence="8">DSM 21510 / WK1</strain>
    </source>
</reference>
<feature type="transmembrane region" description="Helical" evidence="6">
    <location>
        <begin position="155"/>
        <end position="175"/>
    </location>
</feature>
<feature type="transmembrane region" description="Helical" evidence="6">
    <location>
        <begin position="182"/>
        <end position="200"/>
    </location>
</feature>
<organism evidence="7 8">
    <name type="scientific">Anoxybacillus flavithermus (strain DSM 21510 / WK1)</name>
    <dbReference type="NCBI Taxonomy" id="491915"/>
    <lineage>
        <taxon>Bacteria</taxon>
        <taxon>Bacillati</taxon>
        <taxon>Bacillota</taxon>
        <taxon>Bacilli</taxon>
        <taxon>Bacillales</taxon>
        <taxon>Anoxybacillaceae</taxon>
        <taxon>Anoxybacillus</taxon>
    </lineage>
</organism>
<evidence type="ECO:0000256" key="5">
    <source>
        <dbReference type="ARBA" id="ARBA00023136"/>
    </source>
</evidence>
<evidence type="ECO:0000313" key="8">
    <source>
        <dbReference type="Proteomes" id="UP000000742"/>
    </source>
</evidence>
<keyword evidence="5 6" id="KW-0472">Membrane</keyword>
<dbReference type="HOGENOM" id="CLU_007946_15_13_9"/>
<dbReference type="AlphaFoldDB" id="B7GJA2"/>
<feature type="transmembrane region" description="Helical" evidence="6">
    <location>
        <begin position="220"/>
        <end position="237"/>
    </location>
</feature>
<evidence type="ECO:0000313" key="7">
    <source>
        <dbReference type="EMBL" id="ACJ33614.1"/>
    </source>
</evidence>
<evidence type="ECO:0000256" key="1">
    <source>
        <dbReference type="ARBA" id="ARBA00004651"/>
    </source>
</evidence>
<feature type="transmembrane region" description="Helical" evidence="6">
    <location>
        <begin position="36"/>
        <end position="57"/>
    </location>
</feature>
<feature type="transmembrane region" description="Helical" evidence="6">
    <location>
        <begin position="445"/>
        <end position="465"/>
    </location>
</feature>
<dbReference type="eggNOG" id="COG0833">
    <property type="taxonomic scope" value="Bacteria"/>
</dbReference>
<dbReference type="PANTHER" id="PTHR42770:SF7">
    <property type="entry name" value="MEMBRANE PROTEIN"/>
    <property type="match status" value="1"/>
</dbReference>
<protein>
    <submittedName>
        <fullName evidence="7">Amino acid transporter</fullName>
    </submittedName>
</protein>
<feature type="transmembrane region" description="Helical" evidence="6">
    <location>
        <begin position="111"/>
        <end position="135"/>
    </location>
</feature>
<dbReference type="InterPro" id="IPR050367">
    <property type="entry name" value="APC_superfamily"/>
</dbReference>
<feature type="transmembrane region" description="Helical" evidence="6">
    <location>
        <begin position="354"/>
        <end position="372"/>
    </location>
</feature>
<evidence type="ECO:0000256" key="6">
    <source>
        <dbReference type="SAM" id="Phobius"/>
    </source>
</evidence>
<feature type="transmembrane region" description="Helical" evidence="6">
    <location>
        <begin position="63"/>
        <end position="84"/>
    </location>
</feature>
<keyword evidence="3 6" id="KW-0812">Transmembrane</keyword>
<keyword evidence="4 6" id="KW-1133">Transmembrane helix</keyword>
<dbReference type="STRING" id="491915.Aflv_1244"/>
<evidence type="ECO:0000256" key="3">
    <source>
        <dbReference type="ARBA" id="ARBA00022692"/>
    </source>
</evidence>
<dbReference type="PIRSF" id="PIRSF006060">
    <property type="entry name" value="AA_transporter"/>
    <property type="match status" value="1"/>
</dbReference>
<keyword evidence="2" id="KW-1003">Cell membrane</keyword>
<dbReference type="Pfam" id="PF13520">
    <property type="entry name" value="AA_permease_2"/>
    <property type="match status" value="1"/>
</dbReference>
<feature type="transmembrane region" description="Helical" evidence="6">
    <location>
        <begin position="378"/>
        <end position="400"/>
    </location>
</feature>
<evidence type="ECO:0000256" key="4">
    <source>
        <dbReference type="ARBA" id="ARBA00022989"/>
    </source>
</evidence>
<dbReference type="InterPro" id="IPR002293">
    <property type="entry name" value="AA/rel_permease1"/>
</dbReference>
<dbReference type="GO" id="GO:0005886">
    <property type="term" value="C:plasma membrane"/>
    <property type="evidence" value="ECO:0007669"/>
    <property type="project" value="UniProtKB-SubCell"/>
</dbReference>
<dbReference type="KEGG" id="afl:Aflv_1244"/>
<dbReference type="Proteomes" id="UP000000742">
    <property type="component" value="Chromosome"/>
</dbReference>
<gene>
    <name evidence="7" type="ordered locus">Aflv_1244</name>
</gene>
<feature type="transmembrane region" description="Helical" evidence="6">
    <location>
        <begin position="257"/>
        <end position="280"/>
    </location>
</feature>
<dbReference type="PANTHER" id="PTHR42770">
    <property type="entry name" value="AMINO ACID TRANSPORTER-RELATED"/>
    <property type="match status" value="1"/>
</dbReference>
<dbReference type="EMBL" id="CP000922">
    <property type="protein sequence ID" value="ACJ33614.1"/>
    <property type="molecule type" value="Genomic_DNA"/>
</dbReference>
<sequence>MSFLQHIKRFLFDHIQICEGYVMDQQFHKVLTKLDVLLLAFGAMIGWGWVVLSGTWITSAGAFGAIIAFLIGGILVIFVGLTYAELSSAMPKVGGEHYFVLRALGPKASFIAAWAIALGYLSVVAFEAVALPTVIEYLFPTFKFGYLWTIVGWDVNASWVMIGMLGSIIITWINYRGVKSAAFLQVVLTFVIFLVGMALLGGSLVNGEVANLQPLFKDGSAGLLAVLVMTPFMFVGFDVIPQTAEEMKIPQRSIGKILILSVALAVLFYVAVVFAVSYILPDDVLTNSSLPTADAMAAALGSSFFSKVLIIGGLAGILTSWNAFIIGGSRVLYAMAQERFLPQWFARIHPIYKTPSNAILFIGTLATFAPLLGRPMLVWLVDAGGFSIIIAYFLVALSFIALRKKEPNMPRPFQVGQSSAVGWIALVLSIGFIFLYMPGMPSQLVWPYEWLIFIGWWVIGAFFIARIKTKTMEQTEHVHRM</sequence>
<dbReference type="Gene3D" id="1.20.1740.10">
    <property type="entry name" value="Amino acid/polyamine transporter I"/>
    <property type="match status" value="1"/>
</dbReference>
<proteinExistence type="predicted"/>
<feature type="transmembrane region" description="Helical" evidence="6">
    <location>
        <begin position="308"/>
        <end position="333"/>
    </location>
</feature>
<name>B7GJA2_ANOFW</name>
<feature type="transmembrane region" description="Helical" evidence="6">
    <location>
        <begin position="420"/>
        <end position="439"/>
    </location>
</feature>
<comment type="subcellular location">
    <subcellularLocation>
        <location evidence="1">Cell membrane</location>
        <topology evidence="1">Multi-pass membrane protein</topology>
    </subcellularLocation>
</comment>
<accession>B7GJA2</accession>
<dbReference type="GO" id="GO:0022857">
    <property type="term" value="F:transmembrane transporter activity"/>
    <property type="evidence" value="ECO:0007669"/>
    <property type="project" value="InterPro"/>
</dbReference>